<name>A0A1H1FT03_9FLAO</name>
<dbReference type="EMBL" id="FNKL01000004">
    <property type="protein sequence ID" value="SDR03868.1"/>
    <property type="molecule type" value="Genomic_DNA"/>
</dbReference>
<organism evidence="1 2">
    <name type="scientific">Chryseobacterium soldanellicola</name>
    <dbReference type="NCBI Taxonomy" id="311333"/>
    <lineage>
        <taxon>Bacteria</taxon>
        <taxon>Pseudomonadati</taxon>
        <taxon>Bacteroidota</taxon>
        <taxon>Flavobacteriia</taxon>
        <taxon>Flavobacteriales</taxon>
        <taxon>Weeksellaceae</taxon>
        <taxon>Chryseobacterium group</taxon>
        <taxon>Chryseobacterium</taxon>
    </lineage>
</organism>
<sequence length="268" mass="30376">MKTDKKITELLFLVLLLSGIEMHAQLSDIFQNGEDKTTKFKEKKIDKNTTSEEGKDAYRSENRSSTAVAGDSLIFAEDFSAFQPGTTATSFKTNGAATIRMVEGQKGKWMEIGNREIYKFLIPLNYPRRFTLSFDIIAKAEEVKEIAPLSFGFASDNSVHHYDSNIGTYVQLHYYDTDQVYIGSIEPKKFLNTTFDLQPWVNRPLHIVLSVNGERMAVYVDDVNLADEVLFSPTVAKNFYISAPWRYANDSGVLVSNFKVSGFRNRTK</sequence>
<evidence type="ECO:0000313" key="1">
    <source>
        <dbReference type="EMBL" id="SDR03868.1"/>
    </source>
</evidence>
<dbReference type="AlphaFoldDB" id="A0A1H1FT03"/>
<reference evidence="2" key="1">
    <citation type="submission" date="2016-10" db="EMBL/GenBank/DDBJ databases">
        <authorList>
            <person name="Varghese N."/>
            <person name="Submissions S."/>
        </authorList>
    </citation>
    <scope>NUCLEOTIDE SEQUENCE [LARGE SCALE GENOMIC DNA]</scope>
    <source>
        <strain evidence="2">DSM 17072</strain>
    </source>
</reference>
<evidence type="ECO:0000313" key="2">
    <source>
        <dbReference type="Proteomes" id="UP000199627"/>
    </source>
</evidence>
<accession>A0A1H1FT03</accession>
<evidence type="ECO:0008006" key="3">
    <source>
        <dbReference type="Google" id="ProtNLM"/>
    </source>
</evidence>
<dbReference type="Proteomes" id="UP000199627">
    <property type="component" value="Unassembled WGS sequence"/>
</dbReference>
<proteinExistence type="predicted"/>
<dbReference type="OrthoDB" id="9800869at2"/>
<gene>
    <name evidence="1" type="ORF">SAMN05421664_3237</name>
</gene>
<dbReference type="STRING" id="311333.SAMN05421664_3237"/>
<dbReference type="RefSeq" id="WP_089756730.1">
    <property type="nucleotide sequence ID" value="NZ_FNKL01000004.1"/>
</dbReference>
<keyword evidence="2" id="KW-1185">Reference proteome</keyword>
<protein>
    <recommendedName>
        <fullName evidence="3">Polysaccharide lyase</fullName>
    </recommendedName>
</protein>